<name>A0A6A5VD60_9PLEO</name>
<accession>A0A6A5VD60</accession>
<dbReference type="EMBL" id="ML976672">
    <property type="protein sequence ID" value="KAF1975041.1"/>
    <property type="molecule type" value="Genomic_DNA"/>
</dbReference>
<proteinExistence type="predicted"/>
<dbReference type="AlphaFoldDB" id="A0A6A5VD60"/>
<protein>
    <recommendedName>
        <fullName evidence="2">Ubiquitin-like domain-containing protein</fullName>
    </recommendedName>
</protein>
<dbReference type="Proteomes" id="UP000800036">
    <property type="component" value="Unassembled WGS sequence"/>
</dbReference>
<reference evidence="3" key="1">
    <citation type="journal article" date="2020" name="Stud. Mycol.">
        <title>101 Dothideomycetes genomes: a test case for predicting lifestyles and emergence of pathogens.</title>
        <authorList>
            <person name="Haridas S."/>
            <person name="Albert R."/>
            <person name="Binder M."/>
            <person name="Bloem J."/>
            <person name="Labutti K."/>
            <person name="Salamov A."/>
            <person name="Andreopoulos B."/>
            <person name="Baker S."/>
            <person name="Barry K."/>
            <person name="Bills G."/>
            <person name="Bluhm B."/>
            <person name="Cannon C."/>
            <person name="Castanera R."/>
            <person name="Culley D."/>
            <person name="Daum C."/>
            <person name="Ezra D."/>
            <person name="Gonzalez J."/>
            <person name="Henrissat B."/>
            <person name="Kuo A."/>
            <person name="Liang C."/>
            <person name="Lipzen A."/>
            <person name="Lutzoni F."/>
            <person name="Magnuson J."/>
            <person name="Mondo S."/>
            <person name="Nolan M."/>
            <person name="Ohm R."/>
            <person name="Pangilinan J."/>
            <person name="Park H.-J."/>
            <person name="Ramirez L."/>
            <person name="Alfaro M."/>
            <person name="Sun H."/>
            <person name="Tritt A."/>
            <person name="Yoshinaga Y."/>
            <person name="Zwiers L.-H."/>
            <person name="Turgeon B."/>
            <person name="Goodwin S."/>
            <person name="Spatafora J."/>
            <person name="Crous P."/>
            <person name="Grigoriev I."/>
        </authorList>
    </citation>
    <scope>NUCLEOTIDE SEQUENCE</scope>
    <source>
        <strain evidence="3">CBS 107.79</strain>
    </source>
</reference>
<evidence type="ECO:0000259" key="2">
    <source>
        <dbReference type="Pfam" id="PF22893"/>
    </source>
</evidence>
<dbReference type="Pfam" id="PF22893">
    <property type="entry name" value="ULD_2"/>
    <property type="match status" value="1"/>
</dbReference>
<dbReference type="InterPro" id="IPR054464">
    <property type="entry name" value="ULD_fung"/>
</dbReference>
<evidence type="ECO:0000313" key="3">
    <source>
        <dbReference type="EMBL" id="KAF1975041.1"/>
    </source>
</evidence>
<dbReference type="OrthoDB" id="3045089at2759"/>
<evidence type="ECO:0000256" key="1">
    <source>
        <dbReference type="SAM" id="MobiDB-lite"/>
    </source>
</evidence>
<keyword evidence="4" id="KW-1185">Reference proteome</keyword>
<sequence length="89" mass="10238">MEELEKAKKAAEEEAEKLKPSDAPKPPIRFKDAVGRKFSFPWYLTKTWKGMEELIKQAFLHVDVIGPHVHNDHYDLVLEANGEIILPQV</sequence>
<organism evidence="3 4">
    <name type="scientific">Bimuria novae-zelandiae CBS 107.79</name>
    <dbReference type="NCBI Taxonomy" id="1447943"/>
    <lineage>
        <taxon>Eukaryota</taxon>
        <taxon>Fungi</taxon>
        <taxon>Dikarya</taxon>
        <taxon>Ascomycota</taxon>
        <taxon>Pezizomycotina</taxon>
        <taxon>Dothideomycetes</taxon>
        <taxon>Pleosporomycetidae</taxon>
        <taxon>Pleosporales</taxon>
        <taxon>Massarineae</taxon>
        <taxon>Didymosphaeriaceae</taxon>
        <taxon>Bimuria</taxon>
    </lineage>
</organism>
<feature type="domain" description="Ubiquitin-like" evidence="2">
    <location>
        <begin position="25"/>
        <end position="88"/>
    </location>
</feature>
<gene>
    <name evidence="3" type="ORF">BU23DRAFT_460140</name>
</gene>
<evidence type="ECO:0000313" key="4">
    <source>
        <dbReference type="Proteomes" id="UP000800036"/>
    </source>
</evidence>
<feature type="compositionally biased region" description="Basic and acidic residues" evidence="1">
    <location>
        <begin position="1"/>
        <end position="22"/>
    </location>
</feature>
<feature type="region of interest" description="Disordered" evidence="1">
    <location>
        <begin position="1"/>
        <end position="28"/>
    </location>
</feature>